<sequence>SVSENGPCQLTNAAQTDPILDPYSWDNCFNVLYLCPPIGVGFSYGSLSSPNQNITTAFVTTGA</sequence>
<proteinExistence type="inferred from homology"/>
<evidence type="ECO:0000313" key="7">
    <source>
        <dbReference type="Proteomes" id="UP000250266"/>
    </source>
</evidence>
<keyword evidence="2" id="KW-0121">Carboxypeptidase</keyword>
<keyword evidence="4" id="KW-0378">Hydrolase</keyword>
<dbReference type="Gene3D" id="3.40.50.1820">
    <property type="entry name" value="alpha/beta hydrolase"/>
    <property type="match status" value="1"/>
</dbReference>
<reference evidence="6 7" key="1">
    <citation type="journal article" date="2016" name="Nat. Commun.">
        <title>Ectomycorrhizal ecology is imprinted in the genome of the dominant symbiotic fungus Cenococcum geophilum.</title>
        <authorList>
            <consortium name="DOE Joint Genome Institute"/>
            <person name="Peter M."/>
            <person name="Kohler A."/>
            <person name="Ohm R.A."/>
            <person name="Kuo A."/>
            <person name="Krutzmann J."/>
            <person name="Morin E."/>
            <person name="Arend M."/>
            <person name="Barry K.W."/>
            <person name="Binder M."/>
            <person name="Choi C."/>
            <person name="Clum A."/>
            <person name="Copeland A."/>
            <person name="Grisel N."/>
            <person name="Haridas S."/>
            <person name="Kipfer T."/>
            <person name="LaButti K."/>
            <person name="Lindquist E."/>
            <person name="Lipzen A."/>
            <person name="Maire R."/>
            <person name="Meier B."/>
            <person name="Mihaltcheva S."/>
            <person name="Molinier V."/>
            <person name="Murat C."/>
            <person name="Poggeler S."/>
            <person name="Quandt C.A."/>
            <person name="Sperisen C."/>
            <person name="Tritt A."/>
            <person name="Tisserant E."/>
            <person name="Crous P.W."/>
            <person name="Henrissat B."/>
            <person name="Nehls U."/>
            <person name="Egli S."/>
            <person name="Spatafora J.W."/>
            <person name="Grigoriev I.V."/>
            <person name="Martin F.M."/>
        </authorList>
    </citation>
    <scope>NUCLEOTIDE SEQUENCE [LARGE SCALE GENOMIC DNA]</scope>
    <source>
        <strain evidence="6 7">CBS 459.81</strain>
    </source>
</reference>
<dbReference type="Pfam" id="PF00450">
    <property type="entry name" value="Peptidase_S10"/>
    <property type="match status" value="1"/>
</dbReference>
<organism evidence="6 7">
    <name type="scientific">Lepidopterella palustris CBS 459.81</name>
    <dbReference type="NCBI Taxonomy" id="1314670"/>
    <lineage>
        <taxon>Eukaryota</taxon>
        <taxon>Fungi</taxon>
        <taxon>Dikarya</taxon>
        <taxon>Ascomycota</taxon>
        <taxon>Pezizomycotina</taxon>
        <taxon>Dothideomycetes</taxon>
        <taxon>Pleosporomycetidae</taxon>
        <taxon>Mytilinidiales</taxon>
        <taxon>Argynnaceae</taxon>
        <taxon>Lepidopterella</taxon>
    </lineage>
</organism>
<accession>A0A8E2JJW1</accession>
<evidence type="ECO:0000256" key="3">
    <source>
        <dbReference type="ARBA" id="ARBA00022670"/>
    </source>
</evidence>
<dbReference type="GO" id="GO:0006508">
    <property type="term" value="P:proteolysis"/>
    <property type="evidence" value="ECO:0007669"/>
    <property type="project" value="UniProtKB-KW"/>
</dbReference>
<keyword evidence="7" id="KW-1185">Reference proteome</keyword>
<keyword evidence="3" id="KW-0645">Protease</keyword>
<dbReference type="InterPro" id="IPR029058">
    <property type="entry name" value="AB_hydrolase_fold"/>
</dbReference>
<gene>
    <name evidence="6" type="ORF">K432DRAFT_288284</name>
</gene>
<comment type="similarity">
    <text evidence="1">Belongs to the peptidase S10 family.</text>
</comment>
<dbReference type="SUPFAM" id="SSF53474">
    <property type="entry name" value="alpha/beta-Hydrolases"/>
    <property type="match status" value="1"/>
</dbReference>
<evidence type="ECO:0000313" key="6">
    <source>
        <dbReference type="EMBL" id="OCK84724.1"/>
    </source>
</evidence>
<feature type="non-terminal residue" evidence="6">
    <location>
        <position position="1"/>
    </location>
</feature>
<dbReference type="GO" id="GO:0004185">
    <property type="term" value="F:serine-type carboxypeptidase activity"/>
    <property type="evidence" value="ECO:0007669"/>
    <property type="project" value="InterPro"/>
</dbReference>
<evidence type="ECO:0000256" key="5">
    <source>
        <dbReference type="ARBA" id="ARBA00023180"/>
    </source>
</evidence>
<dbReference type="InterPro" id="IPR001563">
    <property type="entry name" value="Peptidase_S10"/>
</dbReference>
<name>A0A8E2JJW1_9PEZI</name>
<evidence type="ECO:0000256" key="4">
    <source>
        <dbReference type="ARBA" id="ARBA00022801"/>
    </source>
</evidence>
<keyword evidence="5" id="KW-0325">Glycoprotein</keyword>
<dbReference type="OrthoDB" id="443318at2759"/>
<dbReference type="Proteomes" id="UP000250266">
    <property type="component" value="Unassembled WGS sequence"/>
</dbReference>
<evidence type="ECO:0000256" key="2">
    <source>
        <dbReference type="ARBA" id="ARBA00022645"/>
    </source>
</evidence>
<dbReference type="AlphaFoldDB" id="A0A8E2JJW1"/>
<protein>
    <submittedName>
        <fullName evidence="6">Uncharacterized protein</fullName>
    </submittedName>
</protein>
<evidence type="ECO:0000256" key="1">
    <source>
        <dbReference type="ARBA" id="ARBA00009431"/>
    </source>
</evidence>
<dbReference type="EMBL" id="KV744831">
    <property type="protein sequence ID" value="OCK84724.1"/>
    <property type="molecule type" value="Genomic_DNA"/>
</dbReference>